<keyword evidence="6 10" id="KW-0472">Membrane</keyword>
<evidence type="ECO:0000313" key="13">
    <source>
        <dbReference type="Proteomes" id="UP000024404"/>
    </source>
</evidence>
<feature type="domain" description="G-protein coupled receptors family 1 profile" evidence="11">
    <location>
        <begin position="53"/>
        <end position="323"/>
    </location>
</feature>
<dbReference type="PANTHER" id="PTHR24235">
    <property type="entry name" value="NEUROPEPTIDE Y RECEPTOR"/>
    <property type="match status" value="1"/>
</dbReference>
<evidence type="ECO:0000256" key="6">
    <source>
        <dbReference type="ARBA" id="ARBA00023136"/>
    </source>
</evidence>
<keyword evidence="3 9" id="KW-0812">Transmembrane</keyword>
<dbReference type="SUPFAM" id="SSF81321">
    <property type="entry name" value="Family A G protein-coupled receptor-like"/>
    <property type="match status" value="1"/>
</dbReference>
<evidence type="ECO:0000256" key="7">
    <source>
        <dbReference type="ARBA" id="ARBA00023170"/>
    </source>
</evidence>
<dbReference type="GO" id="GO:0004983">
    <property type="term" value="F:neuropeptide Y receptor activity"/>
    <property type="evidence" value="ECO:0007669"/>
    <property type="project" value="InterPro"/>
</dbReference>
<dbReference type="InterPro" id="IPR000276">
    <property type="entry name" value="GPCR_Rhodpsn"/>
</dbReference>
<dbReference type="PROSITE" id="PS00237">
    <property type="entry name" value="G_PROTEIN_RECEP_F1_1"/>
    <property type="match status" value="1"/>
</dbReference>
<evidence type="ECO:0000256" key="8">
    <source>
        <dbReference type="ARBA" id="ARBA00023224"/>
    </source>
</evidence>
<feature type="transmembrane region" description="Helical" evidence="10">
    <location>
        <begin position="304"/>
        <end position="326"/>
    </location>
</feature>
<evidence type="ECO:0000256" key="9">
    <source>
        <dbReference type="RuleBase" id="RU000688"/>
    </source>
</evidence>
<organism evidence="12 13">
    <name type="scientific">Onchocerca volvulus</name>
    <dbReference type="NCBI Taxonomy" id="6282"/>
    <lineage>
        <taxon>Eukaryota</taxon>
        <taxon>Metazoa</taxon>
        <taxon>Ecdysozoa</taxon>
        <taxon>Nematoda</taxon>
        <taxon>Chromadorea</taxon>
        <taxon>Rhabditida</taxon>
        <taxon>Spirurina</taxon>
        <taxon>Spiruromorpha</taxon>
        <taxon>Filarioidea</taxon>
        <taxon>Onchocercidae</taxon>
        <taxon>Onchocerca</taxon>
    </lineage>
</organism>
<reference evidence="12" key="2">
    <citation type="submission" date="2022-06" db="UniProtKB">
        <authorList>
            <consortium name="EnsemblMetazoa"/>
        </authorList>
    </citation>
    <scope>IDENTIFICATION</scope>
</reference>
<evidence type="ECO:0000256" key="5">
    <source>
        <dbReference type="ARBA" id="ARBA00023040"/>
    </source>
</evidence>
<dbReference type="EMBL" id="CMVM020000127">
    <property type="status" value="NOT_ANNOTATED_CDS"/>
    <property type="molecule type" value="Genomic_DNA"/>
</dbReference>
<dbReference type="SMART" id="SM01381">
    <property type="entry name" value="7TM_GPCR_Srsx"/>
    <property type="match status" value="1"/>
</dbReference>
<feature type="transmembrane region" description="Helical" evidence="10">
    <location>
        <begin position="207"/>
        <end position="231"/>
    </location>
</feature>
<proteinExistence type="inferred from homology"/>
<dbReference type="PROSITE" id="PS50262">
    <property type="entry name" value="G_PROTEIN_RECEP_F1_2"/>
    <property type="match status" value="1"/>
</dbReference>
<dbReference type="PRINTS" id="PR00237">
    <property type="entry name" value="GPCRRHODOPSN"/>
</dbReference>
<comment type="subcellular location">
    <subcellularLocation>
        <location evidence="1">Membrane</location>
        <topology evidence="1">Multi-pass membrane protein</topology>
    </subcellularLocation>
</comment>
<evidence type="ECO:0000256" key="1">
    <source>
        <dbReference type="ARBA" id="ARBA00004141"/>
    </source>
</evidence>
<evidence type="ECO:0000256" key="4">
    <source>
        <dbReference type="ARBA" id="ARBA00022989"/>
    </source>
</evidence>
<dbReference type="PANTHER" id="PTHR24235:SF12">
    <property type="entry name" value="G-PROTEIN COUPLED RECEPTORS FAMILY 1 PROFILE DOMAIN-CONTAINING PROTEIN"/>
    <property type="match status" value="1"/>
</dbReference>
<name>A0A8R1TTJ0_ONCVO</name>
<dbReference type="CDD" id="cd15203">
    <property type="entry name" value="7tmA_NPYR-like"/>
    <property type="match status" value="1"/>
</dbReference>
<accession>A0A8R1TTJ0</accession>
<protein>
    <submittedName>
        <fullName evidence="12">G_PROTEIN_RECEP_F1_2 domain-containing protein</fullName>
    </submittedName>
</protein>
<dbReference type="EnsemblMetazoa" id="OVOC4103.1">
    <property type="protein sequence ID" value="OVOC4103.1"/>
    <property type="gene ID" value="WBGene00240912"/>
</dbReference>
<dbReference type="Pfam" id="PF00001">
    <property type="entry name" value="7tm_1"/>
    <property type="match status" value="1"/>
</dbReference>
<feature type="transmembrane region" description="Helical" evidence="10">
    <location>
        <begin position="114"/>
        <end position="140"/>
    </location>
</feature>
<feature type="transmembrane region" description="Helical" evidence="10">
    <location>
        <begin position="75"/>
        <end position="102"/>
    </location>
</feature>
<evidence type="ECO:0000256" key="10">
    <source>
        <dbReference type="SAM" id="Phobius"/>
    </source>
</evidence>
<comment type="similarity">
    <text evidence="2 9">Belongs to the G-protein coupled receptor 1 family.</text>
</comment>
<sequence>MKDDCDEWREIFTRIDSYFRDDIVLEGTNHASAQLGWCITVAYIIVILFGTFGNMLTIIAVAYNPQIRTTRNFFILNLALSDFFICTIAAPITSYTVLYTFWPFGLTMCKITGSLLGFGIFLSTFSIAAIALDRCVVIIFPTKRKRQHNLALLLFFLIWVISITLALPLLITSDLNTVFEDDKCGISLKICHEKNEIWNLMPISKRAYTLAVLLTQYAIPLISIVFAYSTIAMRMQIRMNSRLATSTFTTNAINNEKRKSVAGRQRRTHLLLICVVIVFAVAWLPLNVFHVLNTFGIVEFSVPLFAICHLIAMGSACLNPVSYAFFNQNFRQQFVMFYDVTVRKILQIFDCIIPARYKRDRMKYNRSTRPVIIMQHTSTIHAQFMEKDDKDEKSDEAKIDLNDHY</sequence>
<dbReference type="GO" id="GO:0016020">
    <property type="term" value="C:membrane"/>
    <property type="evidence" value="ECO:0007669"/>
    <property type="project" value="UniProtKB-SubCell"/>
</dbReference>
<dbReference type="Proteomes" id="UP000024404">
    <property type="component" value="Unassembled WGS sequence"/>
</dbReference>
<evidence type="ECO:0000259" key="11">
    <source>
        <dbReference type="PROSITE" id="PS50262"/>
    </source>
</evidence>
<keyword evidence="5 9" id="KW-0297">G-protein coupled receptor</keyword>
<evidence type="ECO:0000256" key="3">
    <source>
        <dbReference type="ARBA" id="ARBA00022692"/>
    </source>
</evidence>
<dbReference type="PRINTS" id="PR01012">
    <property type="entry name" value="NRPEPTIDEYR"/>
</dbReference>
<keyword evidence="7 9" id="KW-0675">Receptor</keyword>
<keyword evidence="13" id="KW-1185">Reference proteome</keyword>
<dbReference type="InterPro" id="IPR000611">
    <property type="entry name" value="NPY_rcpt"/>
</dbReference>
<dbReference type="AlphaFoldDB" id="A0A8R1TTJ0"/>
<dbReference type="InterPro" id="IPR017452">
    <property type="entry name" value="GPCR_Rhodpsn_7TM"/>
</dbReference>
<feature type="transmembrane region" description="Helical" evidence="10">
    <location>
        <begin position="41"/>
        <end position="63"/>
    </location>
</feature>
<evidence type="ECO:0000313" key="12">
    <source>
        <dbReference type="EnsemblMetazoa" id="OVOC4103.1"/>
    </source>
</evidence>
<reference evidence="13" key="1">
    <citation type="submission" date="2013-10" db="EMBL/GenBank/DDBJ databases">
        <title>Genome sequencing of Onchocerca volvulus.</title>
        <authorList>
            <person name="Cotton J."/>
            <person name="Tsai J."/>
            <person name="Stanley E."/>
            <person name="Tracey A."/>
            <person name="Holroyd N."/>
            <person name="Lustigman S."/>
            <person name="Berriman M."/>
        </authorList>
    </citation>
    <scope>NUCLEOTIDE SEQUENCE</scope>
</reference>
<feature type="transmembrane region" description="Helical" evidence="10">
    <location>
        <begin position="270"/>
        <end position="292"/>
    </location>
</feature>
<evidence type="ECO:0000256" key="2">
    <source>
        <dbReference type="ARBA" id="ARBA00010663"/>
    </source>
</evidence>
<feature type="transmembrane region" description="Helical" evidence="10">
    <location>
        <begin position="152"/>
        <end position="171"/>
    </location>
</feature>
<dbReference type="Gene3D" id="1.20.1070.10">
    <property type="entry name" value="Rhodopsin 7-helix transmembrane proteins"/>
    <property type="match status" value="1"/>
</dbReference>
<keyword evidence="4 10" id="KW-1133">Transmembrane helix</keyword>
<keyword evidence="8 9" id="KW-0807">Transducer</keyword>
<dbReference type="OMA" id="TVLYMFW"/>